<reference evidence="1" key="2">
    <citation type="submission" date="2012-12" db="EMBL/GenBank/DDBJ databases">
        <authorList>
            <consortium name="WormBase Consortium"/>
            <person name="Ghedin E."/>
            <person name="Paulini M."/>
        </authorList>
    </citation>
    <scope>NUCLEOTIDE SEQUENCE</scope>
    <source>
        <strain evidence="1">FR3</strain>
    </source>
</reference>
<organism evidence="1">
    <name type="scientific">Brugia malayi</name>
    <name type="common">Filarial nematode worm</name>
    <dbReference type="NCBI Taxonomy" id="6279"/>
    <lineage>
        <taxon>Eukaryota</taxon>
        <taxon>Metazoa</taxon>
        <taxon>Ecdysozoa</taxon>
        <taxon>Nematoda</taxon>
        <taxon>Chromadorea</taxon>
        <taxon>Rhabditida</taxon>
        <taxon>Spirurina</taxon>
        <taxon>Spiruromorpha</taxon>
        <taxon>Filarioidea</taxon>
        <taxon>Onchocercidae</taxon>
        <taxon>Brugia</taxon>
    </lineage>
</organism>
<sequence length="37" mass="4511">MCLPLSQVPIQFNHDKIQAYYIIHEINQMQWEFFATL</sequence>
<name>A0A1I9G4P9_BRUMA</name>
<reference evidence="1" key="1">
    <citation type="journal article" date="2007" name="Science">
        <title>Draft genome of the filarial nematode parasite Brugia malayi.</title>
        <authorList>
            <person name="Ghedin E."/>
            <person name="Wang S."/>
            <person name="Spiro D."/>
            <person name="Caler E."/>
            <person name="Zhao Q."/>
            <person name="Crabtree J."/>
            <person name="Allen J.E."/>
            <person name="Delcher A.L."/>
            <person name="Guiliano D.B."/>
            <person name="Miranda-Saavedra D."/>
            <person name="Angiuoli S.V."/>
            <person name="Creasy T."/>
            <person name="Amedeo P."/>
            <person name="Haas B."/>
            <person name="El-Sayed N.M."/>
            <person name="Wortman J.R."/>
            <person name="Feldblyum T."/>
            <person name="Tallon L."/>
            <person name="Schatz M."/>
            <person name="Shumway M."/>
            <person name="Koo H."/>
            <person name="Salzberg S.L."/>
            <person name="Schobel S."/>
            <person name="Pertea M."/>
            <person name="Pop M."/>
            <person name="White O."/>
            <person name="Barton G.J."/>
            <person name="Carlow C.K."/>
            <person name="Crawford M.J."/>
            <person name="Daub J."/>
            <person name="Dimmic M.W."/>
            <person name="Estes C.F."/>
            <person name="Foster J.M."/>
            <person name="Ganatra M."/>
            <person name="Gregory W.F."/>
            <person name="Johnson N.M."/>
            <person name="Jin J."/>
            <person name="Komuniecki R."/>
            <person name="Korf I."/>
            <person name="Kumar S."/>
            <person name="Laney S."/>
            <person name="Li B.W."/>
            <person name="Li W."/>
            <person name="Lindblom T.H."/>
            <person name="Lustigman S."/>
            <person name="Ma D."/>
            <person name="Maina C.V."/>
            <person name="Martin D.M."/>
            <person name="McCarter J.P."/>
            <person name="McReynolds L."/>
            <person name="Mitreva M."/>
            <person name="Nutman T.B."/>
            <person name="Parkinson J."/>
            <person name="Peregrin-Alvarez J.M."/>
            <person name="Poole C."/>
            <person name="Ren Q."/>
            <person name="Saunders L."/>
            <person name="Sluder A.E."/>
            <person name="Smith K."/>
            <person name="Stanke M."/>
            <person name="Unnasch T.R."/>
            <person name="Ware J."/>
            <person name="Wei A.D."/>
            <person name="Weil G."/>
            <person name="Williams D.J."/>
            <person name="Zhang Y."/>
            <person name="Williams S.A."/>
            <person name="Fraser-Liggett C."/>
            <person name="Slatko B."/>
            <person name="Blaxter M.L."/>
            <person name="Scott A.L."/>
        </authorList>
    </citation>
    <scope>NUCLEOTIDE SEQUENCE</scope>
    <source>
        <strain evidence="1">FR3</strain>
    </source>
</reference>
<proteinExistence type="predicted"/>
<protein>
    <submittedName>
        <fullName evidence="1">Bm670</fullName>
    </submittedName>
</protein>
<evidence type="ECO:0000313" key="1">
    <source>
        <dbReference type="EMBL" id="CDQ00123.1"/>
    </source>
</evidence>
<dbReference type="AlphaFoldDB" id="A0A1I9G4P9"/>
<accession>A0A1I9G4P9</accession>
<gene>
    <name evidence="1" type="primary">Bm670</name>
    <name evidence="1" type="ORF">BM_Bm670</name>
</gene>
<dbReference type="EMBL" id="LN857010">
    <property type="protein sequence ID" value="CDQ00123.1"/>
    <property type="molecule type" value="Genomic_DNA"/>
</dbReference>